<dbReference type="OrthoDB" id="2628219at2"/>
<dbReference type="AlphaFoldDB" id="A0A162Q834"/>
<evidence type="ECO:0000313" key="1">
    <source>
        <dbReference type="EMBL" id="OAB43100.1"/>
    </source>
</evidence>
<comment type="caution">
    <text evidence="1">The sequence shown here is derived from an EMBL/GenBank/DDBJ whole genome shotgun (WGS) entry which is preliminary data.</text>
</comment>
<evidence type="ECO:0000313" key="2">
    <source>
        <dbReference type="Proteomes" id="UP000077355"/>
    </source>
</evidence>
<accession>A0A162Q834</accession>
<dbReference type="Proteomes" id="UP000077355">
    <property type="component" value="Unassembled WGS sequence"/>
</dbReference>
<dbReference type="PANTHER" id="PTHR40393">
    <property type="entry name" value="LYSINE BIOSYNTHESIS PROTEIN-RELATED-RELATED"/>
    <property type="match status" value="1"/>
</dbReference>
<organism evidence="1 2">
    <name type="scientific">Paenibacillus antarcticus</name>
    <dbReference type="NCBI Taxonomy" id="253703"/>
    <lineage>
        <taxon>Bacteria</taxon>
        <taxon>Bacillati</taxon>
        <taxon>Bacillota</taxon>
        <taxon>Bacilli</taxon>
        <taxon>Bacillales</taxon>
        <taxon>Paenibacillaceae</taxon>
        <taxon>Paenibacillus</taxon>
    </lineage>
</organism>
<gene>
    <name evidence="1" type="ORF">PBAT_19065</name>
</gene>
<dbReference type="Pfam" id="PF21344">
    <property type="entry name" value="Zn_ribbon_LysW"/>
    <property type="match status" value="1"/>
</dbReference>
<dbReference type="PANTHER" id="PTHR40393:SF1">
    <property type="entry name" value="LYSINE BIOSYNTHESIS PROTEIN-RELATED"/>
    <property type="match status" value="1"/>
</dbReference>
<dbReference type="Gene3D" id="2.20.28.160">
    <property type="match status" value="1"/>
</dbReference>
<dbReference type="EMBL" id="LVJI01000030">
    <property type="protein sequence ID" value="OAB43100.1"/>
    <property type="molecule type" value="Genomic_DNA"/>
</dbReference>
<reference evidence="1 2" key="1">
    <citation type="submission" date="2016-03" db="EMBL/GenBank/DDBJ databases">
        <title>Draft genome sequence of Paenibacillus antarcticus CECT 5836.</title>
        <authorList>
            <person name="Shin S.-K."/>
            <person name="Yi H."/>
        </authorList>
    </citation>
    <scope>NUCLEOTIDE SEQUENCE [LARGE SCALE GENOMIC DNA]</scope>
    <source>
        <strain evidence="1 2">CECT 5836</strain>
    </source>
</reference>
<protein>
    <submittedName>
        <fullName evidence="1">Lysine biosynthesis protein LysW</fullName>
    </submittedName>
</protein>
<proteinExistence type="predicted"/>
<name>A0A162Q834_9BACL</name>
<dbReference type="InterPro" id="IPR005906">
    <property type="entry name" value="LysW"/>
</dbReference>
<keyword evidence="2" id="KW-1185">Reference proteome</keyword>
<dbReference type="RefSeq" id="WP_044877923.1">
    <property type="nucleotide sequence ID" value="NZ_CP043611.1"/>
</dbReference>
<sequence>MSSLNCLVCKSDFSVEEDATTGEIVECSSCGQEHEVHAVHNLITIALAPEIEETWGE</sequence>